<name>A0A846TXY0_9MICC</name>
<keyword evidence="1" id="KW-1133">Transmembrane helix</keyword>
<reference evidence="2 3" key="1">
    <citation type="submission" date="2020-02" db="EMBL/GenBank/DDBJ databases">
        <authorList>
            <person name="Sun Q."/>
        </authorList>
    </citation>
    <scope>NUCLEOTIDE SEQUENCE [LARGE SCALE GENOMIC DNA]</scope>
    <source>
        <strain evidence="2 3">YIM 13062</strain>
    </source>
</reference>
<dbReference type="EMBL" id="JAAVUN010000033">
    <property type="protein sequence ID" value="NKE10602.1"/>
    <property type="molecule type" value="Genomic_DNA"/>
</dbReference>
<protein>
    <submittedName>
        <fullName evidence="2">Uncharacterized protein</fullName>
    </submittedName>
</protein>
<feature type="transmembrane region" description="Helical" evidence="1">
    <location>
        <begin position="35"/>
        <end position="51"/>
    </location>
</feature>
<evidence type="ECO:0000313" key="3">
    <source>
        <dbReference type="Proteomes" id="UP000521379"/>
    </source>
</evidence>
<evidence type="ECO:0000256" key="1">
    <source>
        <dbReference type="SAM" id="Phobius"/>
    </source>
</evidence>
<organism evidence="2 3">
    <name type="scientific">Kocuria subflava</name>
    <dbReference type="NCBI Taxonomy" id="1736139"/>
    <lineage>
        <taxon>Bacteria</taxon>
        <taxon>Bacillati</taxon>
        <taxon>Actinomycetota</taxon>
        <taxon>Actinomycetes</taxon>
        <taxon>Micrococcales</taxon>
        <taxon>Micrococcaceae</taxon>
        <taxon>Kocuria</taxon>
    </lineage>
</organism>
<accession>A0A846TXY0</accession>
<evidence type="ECO:0000313" key="2">
    <source>
        <dbReference type="EMBL" id="NKE10602.1"/>
    </source>
</evidence>
<keyword evidence="1" id="KW-0472">Membrane</keyword>
<sequence length="59" mass="6647">MQRNSWWVRFTAALMVALLAGLTSGAMRAPAWSMLIVVSIVFILMLVVPAAQDRERERD</sequence>
<keyword evidence="1" id="KW-0812">Transmembrane</keyword>
<comment type="caution">
    <text evidence="2">The sequence shown here is derived from an EMBL/GenBank/DDBJ whole genome shotgun (WGS) entry which is preliminary data.</text>
</comment>
<dbReference type="RefSeq" id="WP_119933646.1">
    <property type="nucleotide sequence ID" value="NZ_JAAVUN010000033.1"/>
</dbReference>
<dbReference type="Proteomes" id="UP000521379">
    <property type="component" value="Unassembled WGS sequence"/>
</dbReference>
<dbReference type="AlphaFoldDB" id="A0A846TXY0"/>
<keyword evidence="3" id="KW-1185">Reference proteome</keyword>
<gene>
    <name evidence="2" type="ORF">GTW58_11825</name>
</gene>
<proteinExistence type="predicted"/>